<feature type="non-terminal residue" evidence="1">
    <location>
        <position position="69"/>
    </location>
</feature>
<comment type="caution">
    <text evidence="1">The sequence shown here is derived from an EMBL/GenBank/DDBJ whole genome shotgun (WGS) entry which is preliminary data.</text>
</comment>
<evidence type="ECO:0000313" key="1">
    <source>
        <dbReference type="EMBL" id="ETJ37386.1"/>
    </source>
</evidence>
<accession>W1Y4S5</accession>
<name>W1Y4S5_9ZZZZ</name>
<gene>
    <name evidence="1" type="ORF">Q604_UNBC08391G0001</name>
</gene>
<organism evidence="1">
    <name type="scientific">human gut metagenome</name>
    <dbReference type="NCBI Taxonomy" id="408170"/>
    <lineage>
        <taxon>unclassified sequences</taxon>
        <taxon>metagenomes</taxon>
        <taxon>organismal metagenomes</taxon>
    </lineage>
</organism>
<proteinExistence type="predicted"/>
<feature type="non-terminal residue" evidence="1">
    <location>
        <position position="1"/>
    </location>
</feature>
<sequence length="69" mass="7611">RVDRHDERLDYLEGNTVDNSTRISANEDAIKALKGQVGTTVTNVENTINAKIEANNTVIRNDINTAITN</sequence>
<reference evidence="1" key="1">
    <citation type="submission" date="2013-12" db="EMBL/GenBank/DDBJ databases">
        <title>A Varibaculum cambriense genome reconstructed from a premature infant gut community with otherwise low bacterial novelty that shifts toward anaerobic metabolism during the third week of life.</title>
        <authorList>
            <person name="Brown C.T."/>
            <person name="Sharon I."/>
            <person name="Thomas B.C."/>
            <person name="Castelle C.J."/>
            <person name="Morowitz M.J."/>
            <person name="Banfield J.F."/>
        </authorList>
    </citation>
    <scope>NUCLEOTIDE SEQUENCE</scope>
</reference>
<protein>
    <submittedName>
        <fullName evidence="1">Uncharacterized protein</fullName>
    </submittedName>
</protein>
<dbReference type="AlphaFoldDB" id="W1Y4S5"/>
<dbReference type="EMBL" id="AZMM01008391">
    <property type="protein sequence ID" value="ETJ37386.1"/>
    <property type="molecule type" value="Genomic_DNA"/>
</dbReference>